<gene>
    <name evidence="1" type="ORF">PSON_ATCC_30995.1.T1450064</name>
</gene>
<dbReference type="Proteomes" id="UP000692954">
    <property type="component" value="Unassembled WGS sequence"/>
</dbReference>
<evidence type="ECO:0000313" key="1">
    <source>
        <dbReference type="EMBL" id="CAD8123517.1"/>
    </source>
</evidence>
<organism evidence="1 2">
    <name type="scientific">Paramecium sonneborni</name>
    <dbReference type="NCBI Taxonomy" id="65129"/>
    <lineage>
        <taxon>Eukaryota</taxon>
        <taxon>Sar</taxon>
        <taxon>Alveolata</taxon>
        <taxon>Ciliophora</taxon>
        <taxon>Intramacronucleata</taxon>
        <taxon>Oligohymenophorea</taxon>
        <taxon>Peniculida</taxon>
        <taxon>Parameciidae</taxon>
        <taxon>Paramecium</taxon>
    </lineage>
</organism>
<comment type="caution">
    <text evidence="1">The sequence shown here is derived from an EMBL/GenBank/DDBJ whole genome shotgun (WGS) entry which is preliminary data.</text>
</comment>
<protein>
    <submittedName>
        <fullName evidence="1">Uncharacterized protein</fullName>
    </submittedName>
</protein>
<name>A0A8S1R7J3_9CILI</name>
<proteinExistence type="predicted"/>
<keyword evidence="2" id="KW-1185">Reference proteome</keyword>
<dbReference type="EMBL" id="CAJJDN010000145">
    <property type="protein sequence ID" value="CAD8123517.1"/>
    <property type="molecule type" value="Genomic_DNA"/>
</dbReference>
<sequence length="277" mass="32892">MNNKTTGQDIVFQEEFRVFLNLNAMIKKNKQQVYLNLQLLEKPEHIDLQKSILSEIQNNCHGLDFDLIGWQYLKLTQEDGSLSTGRFKMNLFKPPLRRPSINATKVQEMEEVIDFGLEEFVYIEKDIEDFKKQMKQKQHQKPKLEEIKDIHLVNSQYIDNRQQQWINEQFKRRHGIDFYIDGLRFLHDKIIVCKIYMEVYNRRYEKLFYAETAAPDLNSMAYNPTFYFRRELRKEKFDPTAIALITVATVDKSTNYNRIVGYAAINLFLNPGTKSSP</sequence>
<dbReference type="AlphaFoldDB" id="A0A8S1R7J3"/>
<reference evidence="1" key="1">
    <citation type="submission" date="2021-01" db="EMBL/GenBank/DDBJ databases">
        <authorList>
            <consortium name="Genoscope - CEA"/>
            <person name="William W."/>
        </authorList>
    </citation>
    <scope>NUCLEOTIDE SEQUENCE</scope>
</reference>
<evidence type="ECO:0000313" key="2">
    <source>
        <dbReference type="Proteomes" id="UP000692954"/>
    </source>
</evidence>
<dbReference type="OrthoDB" id="289416at2759"/>
<accession>A0A8S1R7J3</accession>